<dbReference type="Gene3D" id="3.50.50.60">
    <property type="entry name" value="FAD/NAD(P)-binding domain"/>
    <property type="match status" value="3"/>
</dbReference>
<comment type="caution">
    <text evidence="12">The sequence shown here is derived from an EMBL/GenBank/DDBJ whole genome shotgun (WGS) entry which is preliminary data.</text>
</comment>
<evidence type="ECO:0000256" key="2">
    <source>
        <dbReference type="ARBA" id="ARBA00004829"/>
    </source>
</evidence>
<evidence type="ECO:0000256" key="6">
    <source>
        <dbReference type="ARBA" id="ARBA00022827"/>
    </source>
</evidence>
<keyword evidence="4" id="KW-0285">Flavoprotein</keyword>
<organism evidence="12 13">
    <name type="scientific">Halomonas cibimaris</name>
    <dbReference type="NCBI Taxonomy" id="657012"/>
    <lineage>
        <taxon>Bacteria</taxon>
        <taxon>Pseudomonadati</taxon>
        <taxon>Pseudomonadota</taxon>
        <taxon>Gammaproteobacteria</taxon>
        <taxon>Oceanospirillales</taxon>
        <taxon>Halomonadaceae</taxon>
        <taxon>Halomonas</taxon>
    </lineage>
</organism>
<protein>
    <recommendedName>
        <fullName evidence="8">Phytoene dehydrogenase</fullName>
    </recommendedName>
</protein>
<evidence type="ECO:0000256" key="4">
    <source>
        <dbReference type="ARBA" id="ARBA00022630"/>
    </source>
</evidence>
<comment type="cofactor">
    <cofactor evidence="1">
        <name>FAD</name>
        <dbReference type="ChEBI" id="CHEBI:57692"/>
    </cofactor>
</comment>
<dbReference type="InterPro" id="IPR036188">
    <property type="entry name" value="FAD/NAD-bd_sf"/>
</dbReference>
<proteinExistence type="inferred from homology"/>
<evidence type="ECO:0000313" key="12">
    <source>
        <dbReference type="EMBL" id="GAA3896480.1"/>
    </source>
</evidence>
<dbReference type="RefSeq" id="WP_344701814.1">
    <property type="nucleotide sequence ID" value="NZ_BAAAZT010000018.1"/>
</dbReference>
<dbReference type="SUPFAM" id="SSF51905">
    <property type="entry name" value="FAD/NAD(P)-binding domain"/>
    <property type="match status" value="1"/>
</dbReference>
<feature type="domain" description="Amine oxidase" evidence="11">
    <location>
        <begin position="39"/>
        <end position="513"/>
    </location>
</feature>
<dbReference type="PANTHER" id="PTHR43734">
    <property type="entry name" value="PHYTOENE DESATURASE"/>
    <property type="match status" value="1"/>
</dbReference>
<dbReference type="InterPro" id="IPR008150">
    <property type="entry name" value="Phytoene_DH_bac_CS"/>
</dbReference>
<sequence>MTAPPSTPLPNMASPDTSSACAGAKEKIGKALVIGSGFGGLAAALRLLADGWHVELVERHGDLGGRARVFKLDGVGFDAGPTVITAPFIFEALFERFGERFHDHVTLLPVDPFYRMEFADGSRFEYKGTVSETIEEIDRIAPGQGAIYHDFLAETEKMYQRGFVDLAEQPFTRVTDMLKVLPDLVRLRADRSLYDFVSRFFADERLRRAFSVPSLLVGGHPFRTSSLYGLIHALERRGGVWYPKGGTGALVQALAALFERHGGVIHTRQQISALDVDGSRVIGAKTVSGEYHRADIVISNVDPLHVYDRWLPMKPWGRWLNAWRRRMKQSMGLLVVYFTTRRPYPELEHHTIVFGDTYKEILDTIFDKHEMPDDLSLYLHRPGATDSQMAPEGGDAFYVLAPVPNLQGHHDWDALEPRLTHQIFTMLQRRLMPDVLDQLGATHTVSPRYFHGALSSPFGSGFSIAPTLTQSAGLRFHNRSPHYRNLYFVGAGTHPGAGVPGVVSSAGVVARLVKEDAATRPGAAASKTA</sequence>
<evidence type="ECO:0000256" key="7">
    <source>
        <dbReference type="ARBA" id="ARBA00023002"/>
    </source>
</evidence>
<feature type="region of interest" description="Disordered" evidence="10">
    <location>
        <begin position="1"/>
        <end position="20"/>
    </location>
</feature>
<dbReference type="NCBIfam" id="TIGR02734">
    <property type="entry name" value="crtI_fam"/>
    <property type="match status" value="1"/>
</dbReference>
<dbReference type="PANTHER" id="PTHR43734:SF3">
    <property type="entry name" value="B-CAROTENE KETOLASE"/>
    <property type="match status" value="1"/>
</dbReference>
<comment type="similarity">
    <text evidence="3 9">Belongs to the carotenoid/retinoid oxidoreductase family.</text>
</comment>
<keyword evidence="7 9" id="KW-0560">Oxidoreductase</keyword>
<dbReference type="Proteomes" id="UP001500133">
    <property type="component" value="Unassembled WGS sequence"/>
</dbReference>
<dbReference type="InterPro" id="IPR014105">
    <property type="entry name" value="Carotenoid/retinoid_OxRdtase"/>
</dbReference>
<evidence type="ECO:0000256" key="10">
    <source>
        <dbReference type="SAM" id="MobiDB-lite"/>
    </source>
</evidence>
<dbReference type="EMBL" id="BAAAZT010000018">
    <property type="protein sequence ID" value="GAA3896480.1"/>
    <property type="molecule type" value="Genomic_DNA"/>
</dbReference>
<accession>A0ABP7L7W4</accession>
<evidence type="ECO:0000256" key="8">
    <source>
        <dbReference type="ARBA" id="ARBA00031986"/>
    </source>
</evidence>
<name>A0ABP7L7W4_9GAMM</name>
<evidence type="ECO:0000256" key="9">
    <source>
        <dbReference type="RuleBase" id="RU362075"/>
    </source>
</evidence>
<evidence type="ECO:0000256" key="1">
    <source>
        <dbReference type="ARBA" id="ARBA00001974"/>
    </source>
</evidence>
<reference evidence="13" key="1">
    <citation type="journal article" date="2019" name="Int. J. Syst. Evol. Microbiol.">
        <title>The Global Catalogue of Microorganisms (GCM) 10K type strain sequencing project: providing services to taxonomists for standard genome sequencing and annotation.</title>
        <authorList>
            <consortium name="The Broad Institute Genomics Platform"/>
            <consortium name="The Broad Institute Genome Sequencing Center for Infectious Disease"/>
            <person name="Wu L."/>
            <person name="Ma J."/>
        </authorList>
    </citation>
    <scope>NUCLEOTIDE SEQUENCE [LARGE SCALE GENOMIC DNA]</scope>
    <source>
        <strain evidence="13">JCM 16914</strain>
    </source>
</reference>
<dbReference type="Pfam" id="PF01593">
    <property type="entry name" value="Amino_oxidase"/>
    <property type="match status" value="1"/>
</dbReference>
<keyword evidence="5 9" id="KW-0125">Carotenoid biosynthesis</keyword>
<evidence type="ECO:0000256" key="3">
    <source>
        <dbReference type="ARBA" id="ARBA00006046"/>
    </source>
</evidence>
<gene>
    <name evidence="12" type="ORF">GCM10022228_04110</name>
</gene>
<dbReference type="InterPro" id="IPR002937">
    <property type="entry name" value="Amino_oxidase"/>
</dbReference>
<dbReference type="PROSITE" id="PS00982">
    <property type="entry name" value="PHYTOENE_DH"/>
    <property type="match status" value="1"/>
</dbReference>
<evidence type="ECO:0000256" key="5">
    <source>
        <dbReference type="ARBA" id="ARBA00022746"/>
    </source>
</evidence>
<keyword evidence="13" id="KW-1185">Reference proteome</keyword>
<evidence type="ECO:0000313" key="13">
    <source>
        <dbReference type="Proteomes" id="UP001500133"/>
    </source>
</evidence>
<comment type="pathway">
    <text evidence="2 9">Carotenoid biosynthesis.</text>
</comment>
<keyword evidence="6" id="KW-0274">FAD</keyword>
<evidence type="ECO:0000259" key="11">
    <source>
        <dbReference type="Pfam" id="PF01593"/>
    </source>
</evidence>